<gene>
    <name evidence="3" type="primary">LOC109461746</name>
</gene>
<dbReference type="OrthoDB" id="10050525at2759"/>
<dbReference type="Proteomes" id="UP000515135">
    <property type="component" value="Unplaced"/>
</dbReference>
<keyword evidence="2" id="KW-1185">Reference proteome</keyword>
<accession>A0A6P4YA88</accession>
<evidence type="ECO:0000313" key="2">
    <source>
        <dbReference type="Proteomes" id="UP000515135"/>
    </source>
</evidence>
<evidence type="ECO:0000256" key="1">
    <source>
        <dbReference type="SAM" id="MobiDB-lite"/>
    </source>
</evidence>
<feature type="region of interest" description="Disordered" evidence="1">
    <location>
        <begin position="118"/>
        <end position="190"/>
    </location>
</feature>
<proteinExistence type="predicted"/>
<dbReference type="AlphaFoldDB" id="A0A6P4YA88"/>
<dbReference type="GeneID" id="109461746"/>
<sequence length="190" mass="20606">MSLHSGFARPTSQTSSDTMEHVLRADASLVGRGLFELVKKVRGEEDLPDEPLRARFTKDVALDTLNREEIGERLQRLTGEDPETILEMAGLPPKEQASIVRLAHFTILTANSTMDAQPVRQDQAAKDAAQAAVTLVEDAPPAPTPSGTPGEAPRRNPRQRGAAQGAPPTTPEAKPRRLQLGVGQRRGRPR</sequence>
<dbReference type="KEGG" id="bbel:109461746"/>
<reference evidence="3" key="1">
    <citation type="submission" date="2025-08" db="UniProtKB">
        <authorList>
            <consortium name="RefSeq"/>
        </authorList>
    </citation>
    <scope>IDENTIFICATION</scope>
    <source>
        <tissue evidence="3">Gonad</tissue>
    </source>
</reference>
<feature type="non-terminal residue" evidence="3">
    <location>
        <position position="190"/>
    </location>
</feature>
<dbReference type="RefSeq" id="XP_019613696.1">
    <property type="nucleotide sequence ID" value="XM_019758137.1"/>
</dbReference>
<evidence type="ECO:0000313" key="3">
    <source>
        <dbReference type="RefSeq" id="XP_019613696.1"/>
    </source>
</evidence>
<organism evidence="2 3">
    <name type="scientific">Branchiostoma belcheri</name>
    <name type="common">Amphioxus</name>
    <dbReference type="NCBI Taxonomy" id="7741"/>
    <lineage>
        <taxon>Eukaryota</taxon>
        <taxon>Metazoa</taxon>
        <taxon>Chordata</taxon>
        <taxon>Cephalochordata</taxon>
        <taxon>Leptocardii</taxon>
        <taxon>Amphioxiformes</taxon>
        <taxon>Branchiostomatidae</taxon>
        <taxon>Branchiostoma</taxon>
    </lineage>
</organism>
<protein>
    <submittedName>
        <fullName evidence="3">Uncharacterized protein LOC109461746</fullName>
    </submittedName>
</protein>
<name>A0A6P4YA88_BRABE</name>